<proteinExistence type="predicted"/>
<keyword evidence="1" id="KW-0812">Transmembrane</keyword>
<organism evidence="3 4">
    <name type="scientific">Breznakia blatticola</name>
    <dbReference type="NCBI Taxonomy" id="1754012"/>
    <lineage>
        <taxon>Bacteria</taxon>
        <taxon>Bacillati</taxon>
        <taxon>Bacillota</taxon>
        <taxon>Erysipelotrichia</taxon>
        <taxon>Erysipelotrichales</taxon>
        <taxon>Erysipelotrichaceae</taxon>
        <taxon>Breznakia</taxon>
    </lineage>
</organism>
<feature type="signal peptide" evidence="2">
    <location>
        <begin position="1"/>
        <end position="22"/>
    </location>
</feature>
<dbReference type="EMBL" id="SODD01000065">
    <property type="protein sequence ID" value="TDW08862.1"/>
    <property type="molecule type" value="Genomic_DNA"/>
</dbReference>
<feature type="chain" id="PRO_5020876926" evidence="2">
    <location>
        <begin position="23"/>
        <end position="211"/>
    </location>
</feature>
<name>A0A4R7Z8A1_9FIRM</name>
<evidence type="ECO:0000256" key="1">
    <source>
        <dbReference type="SAM" id="Phobius"/>
    </source>
</evidence>
<keyword evidence="1" id="KW-0472">Membrane</keyword>
<dbReference type="AlphaFoldDB" id="A0A4R7Z8A1"/>
<dbReference type="Proteomes" id="UP000294743">
    <property type="component" value="Unassembled WGS sequence"/>
</dbReference>
<evidence type="ECO:0000313" key="3">
    <source>
        <dbReference type="EMBL" id="TDW08862.1"/>
    </source>
</evidence>
<keyword evidence="1" id="KW-1133">Transmembrane helix</keyword>
<reference evidence="3 4" key="1">
    <citation type="submission" date="2019-03" db="EMBL/GenBank/DDBJ databases">
        <title>Genomic Encyclopedia of Type Strains, Phase IV (KMG-IV): sequencing the most valuable type-strain genomes for metagenomic binning, comparative biology and taxonomic classification.</title>
        <authorList>
            <person name="Goeker M."/>
        </authorList>
    </citation>
    <scope>NUCLEOTIDE SEQUENCE [LARGE SCALE GENOMIC DNA]</scope>
    <source>
        <strain evidence="3 4">DSM 28867</strain>
    </source>
</reference>
<dbReference type="OrthoDB" id="9946654at2"/>
<gene>
    <name evidence="3" type="ORF">EDD63_1652</name>
</gene>
<evidence type="ECO:0000256" key="2">
    <source>
        <dbReference type="SAM" id="SignalP"/>
    </source>
</evidence>
<keyword evidence="4" id="KW-1185">Reference proteome</keyword>
<comment type="caution">
    <text evidence="3">The sequence shown here is derived from an EMBL/GenBank/DDBJ whole genome shotgun (WGS) entry which is preliminary data.</text>
</comment>
<protein>
    <submittedName>
        <fullName evidence="3">Uncharacterized protein</fullName>
    </submittedName>
</protein>
<keyword evidence="2" id="KW-0732">Signal</keyword>
<accession>A0A4R7Z8A1</accession>
<dbReference type="RefSeq" id="WP_134171367.1">
    <property type="nucleotide sequence ID" value="NZ_SODD01000065.1"/>
</dbReference>
<feature type="transmembrane region" description="Helical" evidence="1">
    <location>
        <begin position="173"/>
        <end position="197"/>
    </location>
</feature>
<sequence length="211" mass="23780">MKFGKLITICFILLSFMVPVLANEEDVESTDPESIKKPGTYFIKVQVGEPGNEVTRYIKTTITFPKSKINEKNQEGIDASDIRIQPNTIQNLSNKELINKANVRAWSLIDGKSVPITKVMVKKSNESQVAYVVTFSTKKNTSIQANVYEGQVSKMSFETLAIYLSEEHQSNRWSITSIAVGMSILPIILILVVSFYLQKQLHASQQILYEK</sequence>
<evidence type="ECO:0000313" key="4">
    <source>
        <dbReference type="Proteomes" id="UP000294743"/>
    </source>
</evidence>